<dbReference type="OrthoDB" id="7928794at2"/>
<accession>A0A0D6JKS2</accession>
<name>A0A0D6JKS2_9HYPH</name>
<keyword evidence="2" id="KW-0732">Signal</keyword>
<dbReference type="InterPro" id="IPR036869">
    <property type="entry name" value="J_dom_sf"/>
</dbReference>
<evidence type="ECO:0000256" key="1">
    <source>
        <dbReference type="SAM" id="Phobius"/>
    </source>
</evidence>
<organism evidence="4 5">
    <name type="scientific">Candidatus Filomicrobium marinum</name>
    <dbReference type="NCBI Taxonomy" id="1608628"/>
    <lineage>
        <taxon>Bacteria</taxon>
        <taxon>Pseudomonadati</taxon>
        <taxon>Pseudomonadota</taxon>
        <taxon>Alphaproteobacteria</taxon>
        <taxon>Hyphomicrobiales</taxon>
        <taxon>Hyphomicrobiaceae</taxon>
        <taxon>Filomicrobium</taxon>
    </lineage>
</organism>
<protein>
    <submittedName>
        <fullName evidence="4">Putative Heat shock protein DnaJ domain-containing protein</fullName>
    </submittedName>
</protein>
<dbReference type="Proteomes" id="UP000033187">
    <property type="component" value="Chromosome 1"/>
</dbReference>
<keyword evidence="1" id="KW-1133">Transmembrane helix</keyword>
<feature type="chain" id="PRO_5002306440" evidence="2">
    <location>
        <begin position="24"/>
        <end position="459"/>
    </location>
</feature>
<keyword evidence="1" id="KW-0472">Membrane</keyword>
<dbReference type="PROSITE" id="PS50076">
    <property type="entry name" value="DNAJ_2"/>
    <property type="match status" value="1"/>
</dbReference>
<dbReference type="KEGG" id="fil:BN1229_v1_4009"/>
<sequence>MRRSLTICGILSVTAWSALPASAADRLEMPYSCTTRANEIVLKAGAPQLYEILGNKEQRTYTACREAGSPNCKTMTIYRFAIPCGGKSVSWVEIAAKIRSETIGASWLEADQLNLLIRTNKGNAQRTARFIIPGGYAPIEEVGARLNPHDDLSDIAQNLVDHPTVPNPVSVPPDAIAADAADAAIAAAADMAARSAASSAILVADTALISEEAWQTVVYEHDVGAAVSPAAGGLVYAYTLGALALTLLAAMFGFLGRHRWRTPFSFARLRTVIGGSATRSWWRSKLSAKLPRTDNQTFFNGVDSVAALLLQVESLVYSLKSAGPLRDTLSGELKGIRQRLASLKQADKGELSEARTSAGLRAIVRDLERIRRIADSAAISMSKGARVGRGAVPKTAAEAYELLGINASVSEATLKKIVDGLRMSWHPDLARDAADRDLREERTKCINIAWDLITGKRAA</sequence>
<dbReference type="CDD" id="cd06257">
    <property type="entry name" value="DnaJ"/>
    <property type="match status" value="1"/>
</dbReference>
<evidence type="ECO:0000256" key="2">
    <source>
        <dbReference type="SAM" id="SignalP"/>
    </source>
</evidence>
<feature type="transmembrane region" description="Helical" evidence="1">
    <location>
        <begin position="235"/>
        <end position="255"/>
    </location>
</feature>
<dbReference type="KEGG" id="fiy:BN1229_v1_3996"/>
<dbReference type="SUPFAM" id="SSF46565">
    <property type="entry name" value="Chaperone J-domain"/>
    <property type="match status" value="1"/>
</dbReference>
<dbReference type="RefSeq" id="WP_152025041.1">
    <property type="nucleotide sequence ID" value="NZ_LN829118.1"/>
</dbReference>
<evidence type="ECO:0000259" key="3">
    <source>
        <dbReference type="PROSITE" id="PS50076"/>
    </source>
</evidence>
<dbReference type="AlphaFoldDB" id="A0A0D6JKS2"/>
<gene>
    <name evidence="4" type="ORF">YBN1229_v1_3996</name>
</gene>
<dbReference type="InterPro" id="IPR001623">
    <property type="entry name" value="DnaJ_domain"/>
</dbReference>
<dbReference type="Gene3D" id="1.10.287.110">
    <property type="entry name" value="DnaJ domain"/>
    <property type="match status" value="1"/>
</dbReference>
<evidence type="ECO:0000313" key="5">
    <source>
        <dbReference type="Proteomes" id="UP000033187"/>
    </source>
</evidence>
<evidence type="ECO:0000313" key="4">
    <source>
        <dbReference type="EMBL" id="CPR22563.1"/>
    </source>
</evidence>
<reference evidence="5" key="1">
    <citation type="submission" date="2015-02" db="EMBL/GenBank/DDBJ databases">
        <authorList>
            <person name="Chooi Y.-H."/>
        </authorList>
    </citation>
    <scope>NUCLEOTIDE SEQUENCE [LARGE SCALE GENOMIC DNA]</scope>
    <source>
        <strain evidence="5">strain Y</strain>
    </source>
</reference>
<keyword evidence="1" id="KW-0812">Transmembrane</keyword>
<keyword evidence="4" id="KW-0346">Stress response</keyword>
<keyword evidence="5" id="KW-1185">Reference proteome</keyword>
<dbReference type="EMBL" id="LN829119">
    <property type="protein sequence ID" value="CPR22563.1"/>
    <property type="molecule type" value="Genomic_DNA"/>
</dbReference>
<feature type="signal peptide" evidence="2">
    <location>
        <begin position="1"/>
        <end position="23"/>
    </location>
</feature>
<feature type="domain" description="J" evidence="3">
    <location>
        <begin position="398"/>
        <end position="458"/>
    </location>
</feature>
<proteinExistence type="predicted"/>